<dbReference type="EMBL" id="LBMM01005698">
    <property type="protein sequence ID" value="KMQ91284.1"/>
    <property type="molecule type" value="Genomic_DNA"/>
</dbReference>
<reference evidence="2 3" key="1">
    <citation type="submission" date="2015-04" db="EMBL/GenBank/DDBJ databases">
        <title>Lasius niger genome sequencing.</title>
        <authorList>
            <person name="Konorov E.A."/>
            <person name="Nikitin M.A."/>
            <person name="Kirill M.V."/>
            <person name="Chang P."/>
        </authorList>
    </citation>
    <scope>NUCLEOTIDE SEQUENCE [LARGE SCALE GENOMIC DNA]</scope>
    <source>
        <tissue evidence="2">Whole</tissue>
    </source>
</reference>
<evidence type="ECO:0000313" key="2">
    <source>
        <dbReference type="EMBL" id="KMQ91284.1"/>
    </source>
</evidence>
<dbReference type="Proteomes" id="UP000036403">
    <property type="component" value="Unassembled WGS sequence"/>
</dbReference>
<keyword evidence="2" id="KW-0540">Nuclease</keyword>
<keyword evidence="2" id="KW-0255">Endonuclease</keyword>
<dbReference type="GO" id="GO:0004519">
    <property type="term" value="F:endonuclease activity"/>
    <property type="evidence" value="ECO:0007669"/>
    <property type="project" value="UniProtKB-KW"/>
</dbReference>
<sequence length="144" mass="17807">MGNLENVMEMYKQMQEFIAEQMERIRNEIAEDRIAREEERKREKKMWNEEKEELKRRIVDLEWINKKRERDRRKNNIVIKGVRWVTGNIEKEVKEFVKENLKTEVEVKKAYKIKIEENKTTVIANLDSWEQKREVMNRKKDLRP</sequence>
<feature type="coiled-coil region" evidence="1">
    <location>
        <begin position="8"/>
        <end position="71"/>
    </location>
</feature>
<dbReference type="PaxDb" id="67767-A0A0J7KM16"/>
<dbReference type="GO" id="GO:0003964">
    <property type="term" value="F:RNA-directed DNA polymerase activity"/>
    <property type="evidence" value="ECO:0007669"/>
    <property type="project" value="UniProtKB-KW"/>
</dbReference>
<organism evidence="2 3">
    <name type="scientific">Lasius niger</name>
    <name type="common">Black garden ant</name>
    <dbReference type="NCBI Taxonomy" id="67767"/>
    <lineage>
        <taxon>Eukaryota</taxon>
        <taxon>Metazoa</taxon>
        <taxon>Ecdysozoa</taxon>
        <taxon>Arthropoda</taxon>
        <taxon>Hexapoda</taxon>
        <taxon>Insecta</taxon>
        <taxon>Pterygota</taxon>
        <taxon>Neoptera</taxon>
        <taxon>Endopterygota</taxon>
        <taxon>Hymenoptera</taxon>
        <taxon>Apocrita</taxon>
        <taxon>Aculeata</taxon>
        <taxon>Formicoidea</taxon>
        <taxon>Formicidae</taxon>
        <taxon>Formicinae</taxon>
        <taxon>Lasius</taxon>
        <taxon>Lasius</taxon>
    </lineage>
</organism>
<proteinExistence type="predicted"/>
<keyword evidence="2" id="KW-0808">Transferase</keyword>
<comment type="caution">
    <text evidence="2">The sequence shown here is derived from an EMBL/GenBank/DDBJ whole genome shotgun (WGS) entry which is preliminary data.</text>
</comment>
<keyword evidence="2" id="KW-0378">Hydrolase</keyword>
<accession>A0A0J7KM16</accession>
<keyword evidence="2" id="KW-0695">RNA-directed DNA polymerase</keyword>
<gene>
    <name evidence="2" type="ORF">RF55_8875</name>
</gene>
<keyword evidence="1" id="KW-0175">Coiled coil</keyword>
<dbReference type="AlphaFoldDB" id="A0A0J7KM16"/>
<keyword evidence="3" id="KW-1185">Reference proteome</keyword>
<evidence type="ECO:0000256" key="1">
    <source>
        <dbReference type="SAM" id="Coils"/>
    </source>
</evidence>
<evidence type="ECO:0000313" key="3">
    <source>
        <dbReference type="Proteomes" id="UP000036403"/>
    </source>
</evidence>
<keyword evidence="2" id="KW-0548">Nucleotidyltransferase</keyword>
<name>A0A0J7KM16_LASNI</name>
<protein>
    <submittedName>
        <fullName evidence="2">Endonuclease-reverse transcriptase</fullName>
    </submittedName>
</protein>
<dbReference type="OrthoDB" id="6782755at2759"/>